<sequence>MTRRRGMAGGTWRDVGGDRMDDAHEDIGRRVHRLRTARGLTQRDLAEPNYTAGYVSSVESGRRTPSGDALRHFAARLGVSEDELALGRPVDPAIELEFALVEAMATGTGLAAVAEHAATLGDTRRQAWALLASGEAGHLDTAARLLAGEPLPDRIPLILARADRATTEYAIHLLEEAREELSAAGHLDPDARYAVHSGLAARYLQAGADDRAAEAADEALALAGPGDPVTVGAGHLATARALLAARRVTDTAVALGQARSAYRRAALLPALAACFRARGRRLKTTGDLTSAAADLTRARQLYGDAEEALDVSVDLAEVHRRQGHHAAARALLLASLTDHPLPQTAPPADPAGAPPLYVVRAYRELGLVALDEGDEAEAETRLRDAVTLAARRNARHELARAVDTLGTLLTTQNRMSDATEALRTGLLHLERILHAE</sequence>
<evidence type="ECO:0000259" key="1">
    <source>
        <dbReference type="PROSITE" id="PS50943"/>
    </source>
</evidence>
<protein>
    <submittedName>
        <fullName evidence="2">Transcriptional regulator with XRE-family HTH domain</fullName>
    </submittedName>
</protein>
<dbReference type="RefSeq" id="WP_184612633.1">
    <property type="nucleotide sequence ID" value="NZ_BOOS01000015.1"/>
</dbReference>
<dbReference type="SMART" id="SM00530">
    <property type="entry name" value="HTH_XRE"/>
    <property type="match status" value="1"/>
</dbReference>
<reference evidence="2 3" key="1">
    <citation type="submission" date="2020-08" db="EMBL/GenBank/DDBJ databases">
        <title>Sequencing the genomes of 1000 actinobacteria strains.</title>
        <authorList>
            <person name="Klenk H.-P."/>
        </authorList>
    </citation>
    <scope>NUCLEOTIDE SEQUENCE [LARGE SCALE GENOMIC DNA]</scope>
    <source>
        <strain evidence="2 3">DSM 45790</strain>
    </source>
</reference>
<proteinExistence type="predicted"/>
<accession>A0A7W8Z5X2</accession>
<comment type="caution">
    <text evidence="2">The sequence shown here is derived from an EMBL/GenBank/DDBJ whole genome shotgun (WGS) entry which is preliminary data.</text>
</comment>
<dbReference type="Gene3D" id="1.10.260.40">
    <property type="entry name" value="lambda repressor-like DNA-binding domains"/>
    <property type="match status" value="1"/>
</dbReference>
<dbReference type="InterPro" id="IPR001387">
    <property type="entry name" value="Cro/C1-type_HTH"/>
</dbReference>
<dbReference type="SUPFAM" id="SSF48452">
    <property type="entry name" value="TPR-like"/>
    <property type="match status" value="1"/>
</dbReference>
<dbReference type="Proteomes" id="UP000588112">
    <property type="component" value="Unassembled WGS sequence"/>
</dbReference>
<dbReference type="Gene3D" id="1.25.40.10">
    <property type="entry name" value="Tetratricopeptide repeat domain"/>
    <property type="match status" value="1"/>
</dbReference>
<organism evidence="2 3">
    <name type="scientific">Sphaerisporangium krabiense</name>
    <dbReference type="NCBI Taxonomy" id="763782"/>
    <lineage>
        <taxon>Bacteria</taxon>
        <taxon>Bacillati</taxon>
        <taxon>Actinomycetota</taxon>
        <taxon>Actinomycetes</taxon>
        <taxon>Streptosporangiales</taxon>
        <taxon>Streptosporangiaceae</taxon>
        <taxon>Sphaerisporangium</taxon>
    </lineage>
</organism>
<feature type="domain" description="HTH cro/C1-type" evidence="1">
    <location>
        <begin position="31"/>
        <end position="84"/>
    </location>
</feature>
<keyword evidence="3" id="KW-1185">Reference proteome</keyword>
<dbReference type="AlphaFoldDB" id="A0A7W8Z5X2"/>
<dbReference type="EMBL" id="JACHBR010000001">
    <property type="protein sequence ID" value="MBB5628064.1"/>
    <property type="molecule type" value="Genomic_DNA"/>
</dbReference>
<dbReference type="InterPro" id="IPR011990">
    <property type="entry name" value="TPR-like_helical_dom_sf"/>
</dbReference>
<dbReference type="InterPro" id="IPR010982">
    <property type="entry name" value="Lambda_DNA-bd_dom_sf"/>
</dbReference>
<name>A0A7W8Z5X2_9ACTN</name>
<dbReference type="GO" id="GO:0003677">
    <property type="term" value="F:DNA binding"/>
    <property type="evidence" value="ECO:0007669"/>
    <property type="project" value="InterPro"/>
</dbReference>
<dbReference type="PROSITE" id="PS50943">
    <property type="entry name" value="HTH_CROC1"/>
    <property type="match status" value="1"/>
</dbReference>
<evidence type="ECO:0000313" key="2">
    <source>
        <dbReference type="EMBL" id="MBB5628064.1"/>
    </source>
</evidence>
<dbReference type="SUPFAM" id="SSF47413">
    <property type="entry name" value="lambda repressor-like DNA-binding domains"/>
    <property type="match status" value="1"/>
</dbReference>
<dbReference type="CDD" id="cd00093">
    <property type="entry name" value="HTH_XRE"/>
    <property type="match status" value="1"/>
</dbReference>
<gene>
    <name evidence="2" type="ORF">BJ981_003763</name>
</gene>
<evidence type="ECO:0000313" key="3">
    <source>
        <dbReference type="Proteomes" id="UP000588112"/>
    </source>
</evidence>
<dbReference type="Pfam" id="PF13560">
    <property type="entry name" value="HTH_31"/>
    <property type="match status" value="1"/>
</dbReference>